<protein>
    <submittedName>
        <fullName evidence="1">Uncharacterized protein</fullName>
    </submittedName>
</protein>
<proteinExistence type="predicted"/>
<evidence type="ECO:0000313" key="1">
    <source>
        <dbReference type="EMBL" id="OJJ54929.1"/>
    </source>
</evidence>
<dbReference type="AlphaFoldDB" id="A0A1L9T653"/>
<sequence length="189" mass="20586">MNRHQHHIRDITSDLDSLSCQPDQKQCNNSCIPSTQDCCSAAHCFPGDYCYHYSGKAHCCPEGLECFQISGYVCFDQRILWYDEVHIVEENGDAVTTAWDLQESVQRAKTRLAVTASYPGEGRSSYSRLSSSVLEAAATSSVVLDTISTRTITLLSSPTSGPLANSVDPVDFVDSWAGPEGVEGQNVLG</sequence>
<gene>
    <name evidence="1" type="ORF">ASPSYDRAFT_49081</name>
</gene>
<keyword evidence="2" id="KW-1185">Reference proteome</keyword>
<dbReference type="EMBL" id="KV878593">
    <property type="protein sequence ID" value="OJJ54929.1"/>
    <property type="molecule type" value="Genomic_DNA"/>
</dbReference>
<dbReference type="VEuPathDB" id="FungiDB:ASPSYDRAFT_49081"/>
<dbReference type="RefSeq" id="XP_040698735.1">
    <property type="nucleotide sequence ID" value="XM_040847767.1"/>
</dbReference>
<evidence type="ECO:0000313" key="2">
    <source>
        <dbReference type="Proteomes" id="UP000184356"/>
    </source>
</evidence>
<dbReference type="OrthoDB" id="4510785at2759"/>
<name>A0A1L9T653_9EURO</name>
<accession>A0A1L9T653</accession>
<dbReference type="Proteomes" id="UP000184356">
    <property type="component" value="Unassembled WGS sequence"/>
</dbReference>
<organism evidence="1 2">
    <name type="scientific">Aspergillus sydowii CBS 593.65</name>
    <dbReference type="NCBI Taxonomy" id="1036612"/>
    <lineage>
        <taxon>Eukaryota</taxon>
        <taxon>Fungi</taxon>
        <taxon>Dikarya</taxon>
        <taxon>Ascomycota</taxon>
        <taxon>Pezizomycotina</taxon>
        <taxon>Eurotiomycetes</taxon>
        <taxon>Eurotiomycetidae</taxon>
        <taxon>Eurotiales</taxon>
        <taxon>Aspergillaceae</taxon>
        <taxon>Aspergillus</taxon>
        <taxon>Aspergillus subgen. Nidulantes</taxon>
    </lineage>
</organism>
<reference evidence="2" key="1">
    <citation type="journal article" date="2017" name="Genome Biol.">
        <title>Comparative genomics reveals high biological diversity and specific adaptations in the industrially and medically important fungal genus Aspergillus.</title>
        <authorList>
            <person name="de Vries R.P."/>
            <person name="Riley R."/>
            <person name="Wiebenga A."/>
            <person name="Aguilar-Osorio G."/>
            <person name="Amillis S."/>
            <person name="Uchima C.A."/>
            <person name="Anderluh G."/>
            <person name="Asadollahi M."/>
            <person name="Askin M."/>
            <person name="Barry K."/>
            <person name="Battaglia E."/>
            <person name="Bayram O."/>
            <person name="Benocci T."/>
            <person name="Braus-Stromeyer S.A."/>
            <person name="Caldana C."/>
            <person name="Canovas D."/>
            <person name="Cerqueira G.C."/>
            <person name="Chen F."/>
            <person name="Chen W."/>
            <person name="Choi C."/>
            <person name="Clum A."/>
            <person name="Dos Santos R.A."/>
            <person name="Damasio A.R."/>
            <person name="Diallinas G."/>
            <person name="Emri T."/>
            <person name="Fekete E."/>
            <person name="Flipphi M."/>
            <person name="Freyberg S."/>
            <person name="Gallo A."/>
            <person name="Gournas C."/>
            <person name="Habgood R."/>
            <person name="Hainaut M."/>
            <person name="Harispe M.L."/>
            <person name="Henrissat B."/>
            <person name="Hilden K.S."/>
            <person name="Hope R."/>
            <person name="Hossain A."/>
            <person name="Karabika E."/>
            <person name="Karaffa L."/>
            <person name="Karanyi Z."/>
            <person name="Krasevec N."/>
            <person name="Kuo A."/>
            <person name="Kusch H."/>
            <person name="LaButti K."/>
            <person name="Lagendijk E.L."/>
            <person name="Lapidus A."/>
            <person name="Levasseur A."/>
            <person name="Lindquist E."/>
            <person name="Lipzen A."/>
            <person name="Logrieco A.F."/>
            <person name="MacCabe A."/>
            <person name="Maekelae M.R."/>
            <person name="Malavazi I."/>
            <person name="Melin P."/>
            <person name="Meyer V."/>
            <person name="Mielnichuk N."/>
            <person name="Miskei M."/>
            <person name="Molnar A.P."/>
            <person name="Mule G."/>
            <person name="Ngan C.Y."/>
            <person name="Orejas M."/>
            <person name="Orosz E."/>
            <person name="Ouedraogo J.P."/>
            <person name="Overkamp K.M."/>
            <person name="Park H.-S."/>
            <person name="Perrone G."/>
            <person name="Piumi F."/>
            <person name="Punt P.J."/>
            <person name="Ram A.F."/>
            <person name="Ramon A."/>
            <person name="Rauscher S."/>
            <person name="Record E."/>
            <person name="Riano-Pachon D.M."/>
            <person name="Robert V."/>
            <person name="Roehrig J."/>
            <person name="Ruller R."/>
            <person name="Salamov A."/>
            <person name="Salih N.S."/>
            <person name="Samson R.A."/>
            <person name="Sandor E."/>
            <person name="Sanguinetti M."/>
            <person name="Schuetze T."/>
            <person name="Sepcic K."/>
            <person name="Shelest E."/>
            <person name="Sherlock G."/>
            <person name="Sophianopoulou V."/>
            <person name="Squina F.M."/>
            <person name="Sun H."/>
            <person name="Susca A."/>
            <person name="Todd R.B."/>
            <person name="Tsang A."/>
            <person name="Unkles S.E."/>
            <person name="van de Wiele N."/>
            <person name="van Rossen-Uffink D."/>
            <person name="Oliveira J.V."/>
            <person name="Vesth T.C."/>
            <person name="Visser J."/>
            <person name="Yu J.-H."/>
            <person name="Zhou M."/>
            <person name="Andersen M.R."/>
            <person name="Archer D.B."/>
            <person name="Baker S.E."/>
            <person name="Benoit I."/>
            <person name="Brakhage A.A."/>
            <person name="Braus G.H."/>
            <person name="Fischer R."/>
            <person name="Frisvad J.C."/>
            <person name="Goldman G.H."/>
            <person name="Houbraken J."/>
            <person name="Oakley B."/>
            <person name="Pocsi I."/>
            <person name="Scazzocchio C."/>
            <person name="Seiboth B."/>
            <person name="vanKuyk P.A."/>
            <person name="Wortman J."/>
            <person name="Dyer P.S."/>
            <person name="Grigoriev I.V."/>
        </authorList>
    </citation>
    <scope>NUCLEOTIDE SEQUENCE [LARGE SCALE GENOMIC DNA]</scope>
    <source>
        <strain evidence="2">CBS 593.65</strain>
    </source>
</reference>
<dbReference type="GeneID" id="63763840"/>